<keyword evidence="2" id="KW-0472">Membrane</keyword>
<dbReference type="InterPro" id="IPR001872">
    <property type="entry name" value="Peptidase_A8"/>
</dbReference>
<proteinExistence type="predicted"/>
<sequence length="282" mass="32450">MRLSNNPFIKIHEKLKQITLFNKSLQKVRSTSFRKYLQKLFRLDTIVYKLISFAAISLLVFLSGFLVRQHYLDIVLQPDQKLVNGLFHFTINNGLGLGQLSQKSHHLVFFVQSIPIVIGLIAILALANPAYYICLMFIVFSTMGNVIDRAIDEPLELLRLYPEIFKNAGNGGGNDIKYGVVDYWIFAKSIINLFDVYIVVFVCLLILYLLSTMIISFVKSKNESKDSKIKEHREDNDTDQLAKDEDLEITTVDKNPFGWETANQEDDDKHPDHKKESKKDEE</sequence>
<dbReference type="EC" id="3.4.23.36" evidence="3"/>
<dbReference type="GO" id="GO:0004190">
    <property type="term" value="F:aspartic-type endopeptidase activity"/>
    <property type="evidence" value="ECO:0007669"/>
    <property type="project" value="UniProtKB-EC"/>
</dbReference>
<feature type="transmembrane region" description="Helical" evidence="2">
    <location>
        <begin position="196"/>
        <end position="218"/>
    </location>
</feature>
<feature type="transmembrane region" description="Helical" evidence="2">
    <location>
        <begin position="131"/>
        <end position="151"/>
    </location>
</feature>
<feature type="transmembrane region" description="Helical" evidence="2">
    <location>
        <begin position="107"/>
        <end position="126"/>
    </location>
</feature>
<name>A0ABT3BPI7_9BACT</name>
<feature type="compositionally biased region" description="Basic and acidic residues" evidence="1">
    <location>
        <begin position="267"/>
        <end position="282"/>
    </location>
</feature>
<evidence type="ECO:0000256" key="1">
    <source>
        <dbReference type="SAM" id="MobiDB-lite"/>
    </source>
</evidence>
<organism evidence="3 4">
    <name type="scientific">Ureaplasma zalophigenitalium</name>
    <dbReference type="NCBI Taxonomy" id="907723"/>
    <lineage>
        <taxon>Bacteria</taxon>
        <taxon>Bacillati</taxon>
        <taxon>Mycoplasmatota</taxon>
        <taxon>Mycoplasmoidales</taxon>
        <taxon>Mycoplasmoidaceae</taxon>
        <taxon>Ureaplasma</taxon>
    </lineage>
</organism>
<feature type="compositionally biased region" description="Basic and acidic residues" evidence="1">
    <location>
        <begin position="226"/>
        <end position="244"/>
    </location>
</feature>
<gene>
    <name evidence="3" type="ORF">OF365_02135</name>
</gene>
<feature type="region of interest" description="Disordered" evidence="1">
    <location>
        <begin position="226"/>
        <end position="282"/>
    </location>
</feature>
<dbReference type="Proteomes" id="UP001207252">
    <property type="component" value="Unassembled WGS sequence"/>
</dbReference>
<accession>A0ABT3BPI7</accession>
<keyword evidence="3" id="KW-0378">Hydrolase</keyword>
<evidence type="ECO:0000313" key="3">
    <source>
        <dbReference type="EMBL" id="MCV3754164.1"/>
    </source>
</evidence>
<protein>
    <submittedName>
        <fullName evidence="3">Signal peptidase II</fullName>
        <ecNumber evidence="3">3.4.23.36</ecNumber>
    </submittedName>
</protein>
<dbReference type="EMBL" id="JAOXHJ010000004">
    <property type="protein sequence ID" value="MCV3754164.1"/>
    <property type="molecule type" value="Genomic_DNA"/>
</dbReference>
<evidence type="ECO:0000256" key="2">
    <source>
        <dbReference type="SAM" id="Phobius"/>
    </source>
</evidence>
<feature type="transmembrane region" description="Helical" evidence="2">
    <location>
        <begin position="46"/>
        <end position="67"/>
    </location>
</feature>
<dbReference type="Pfam" id="PF01252">
    <property type="entry name" value="Peptidase_A8"/>
    <property type="match status" value="1"/>
</dbReference>
<keyword evidence="4" id="KW-1185">Reference proteome</keyword>
<dbReference type="RefSeq" id="WP_263817967.1">
    <property type="nucleotide sequence ID" value="NZ_JAOXHJ010000004.1"/>
</dbReference>
<evidence type="ECO:0000313" key="4">
    <source>
        <dbReference type="Proteomes" id="UP001207252"/>
    </source>
</evidence>
<keyword evidence="2" id="KW-1133">Transmembrane helix</keyword>
<comment type="caution">
    <text evidence="3">The sequence shown here is derived from an EMBL/GenBank/DDBJ whole genome shotgun (WGS) entry which is preliminary data.</text>
</comment>
<keyword evidence="2" id="KW-0812">Transmembrane</keyword>
<reference evidence="3 4" key="1">
    <citation type="journal article" date="2020" name="Int. J. Syst. Evol. Microbiol.">
        <title>Ureaplasma miroungigenitalium sp. nov. isolated from northern elephant seals (Mirounga angustirostris) and Ureaplasma zalophigenitalium sp. nov. isolated from California sea lions (Zalophus californianus).</title>
        <authorList>
            <person name="Volokhov D.V."/>
            <person name="Gulland F.M."/>
            <person name="Gao Y."/>
            <person name="Chizhikov V.E."/>
        </authorList>
    </citation>
    <scope>NUCLEOTIDE SEQUENCE [LARGE SCALE GENOMIC DNA]</scope>
    <source>
        <strain evidence="3 4">CSL7644-GEN</strain>
    </source>
</reference>